<feature type="region of interest" description="Disordered" evidence="2">
    <location>
        <begin position="36"/>
        <end position="94"/>
    </location>
</feature>
<organism evidence="3 4">
    <name type="scientific">Plutella xylostella</name>
    <name type="common">Diamondback moth</name>
    <name type="synonym">Plutella maculipennis</name>
    <dbReference type="NCBI Taxonomy" id="51655"/>
    <lineage>
        <taxon>Eukaryota</taxon>
        <taxon>Metazoa</taxon>
        <taxon>Ecdysozoa</taxon>
        <taxon>Arthropoda</taxon>
        <taxon>Hexapoda</taxon>
        <taxon>Insecta</taxon>
        <taxon>Pterygota</taxon>
        <taxon>Neoptera</taxon>
        <taxon>Endopterygota</taxon>
        <taxon>Lepidoptera</taxon>
        <taxon>Glossata</taxon>
        <taxon>Ditrysia</taxon>
        <taxon>Yponomeutoidea</taxon>
        <taxon>Plutellidae</taxon>
        <taxon>Plutella</taxon>
    </lineage>
</organism>
<accession>A0A8S4G415</accession>
<dbReference type="AlphaFoldDB" id="A0A8S4G415"/>
<gene>
    <name evidence="3" type="ORF">PLXY2_LOCUS11867</name>
</gene>
<evidence type="ECO:0000256" key="2">
    <source>
        <dbReference type="SAM" id="MobiDB-lite"/>
    </source>
</evidence>
<name>A0A8S4G415_PLUXY</name>
<feature type="coiled-coil region" evidence="1">
    <location>
        <begin position="186"/>
        <end position="290"/>
    </location>
</feature>
<reference evidence="3" key="1">
    <citation type="submission" date="2020-11" db="EMBL/GenBank/DDBJ databases">
        <authorList>
            <person name="Whiteford S."/>
        </authorList>
    </citation>
    <scope>NUCLEOTIDE SEQUENCE</scope>
</reference>
<keyword evidence="4" id="KW-1185">Reference proteome</keyword>
<dbReference type="Gene3D" id="1.10.287.1490">
    <property type="match status" value="1"/>
</dbReference>
<evidence type="ECO:0000313" key="3">
    <source>
        <dbReference type="EMBL" id="CAG9133662.1"/>
    </source>
</evidence>
<proteinExistence type="predicted"/>
<dbReference type="EMBL" id="CAJHNJ030000065">
    <property type="protein sequence ID" value="CAG9133662.1"/>
    <property type="molecule type" value="Genomic_DNA"/>
</dbReference>
<dbReference type="Proteomes" id="UP000653454">
    <property type="component" value="Unassembled WGS sequence"/>
</dbReference>
<keyword evidence="1" id="KW-0175">Coiled coil</keyword>
<comment type="caution">
    <text evidence="3">The sequence shown here is derived from an EMBL/GenBank/DDBJ whole genome shotgun (WGS) entry which is preliminary data.</text>
</comment>
<sequence length="354" mass="40674">MDSVDLLAREEEFRKLNKQLEKKTISLMKEIENSMQKQDIFSTYSPSRSVNRQRQSSYDTTKSNTPESTPKKGVKTTQRPNKIAPKENTNANNIKKSHLESEENIASEKIISSTVCDCAKYDVESDLEFLYAFVSVNVQMGVLPQTFLKDKLNVESVCKFLASKVKLMQDQLATLQSNIDRKVSQCENHLTQIAEHESERLKLLNKTNNLSAEAADLRAKCMALQNRLNEKDRLYKEQRSETDKLRSEVKRLRTQNASVEAKCVTREEEIDRLKLQMEALKNTEKEFRASTRSLSASHTTAISRLETKTKLLLSTIDKQKSLIENLKQQNSILSVGNSLKAFEKEYEQFLMQDF</sequence>
<protein>
    <submittedName>
        <fullName evidence="3">(diamondback moth) hypothetical protein</fullName>
    </submittedName>
</protein>
<feature type="compositionally biased region" description="Polar residues" evidence="2">
    <location>
        <begin position="36"/>
        <end position="68"/>
    </location>
</feature>
<evidence type="ECO:0000313" key="4">
    <source>
        <dbReference type="Proteomes" id="UP000653454"/>
    </source>
</evidence>
<evidence type="ECO:0000256" key="1">
    <source>
        <dbReference type="SAM" id="Coils"/>
    </source>
</evidence>